<organism evidence="2 3">
    <name type="scientific">Populus trichocarpa</name>
    <name type="common">Western balsam poplar</name>
    <name type="synonym">Populus balsamifera subsp. trichocarpa</name>
    <dbReference type="NCBI Taxonomy" id="3694"/>
    <lineage>
        <taxon>Eukaryota</taxon>
        <taxon>Viridiplantae</taxon>
        <taxon>Streptophyta</taxon>
        <taxon>Embryophyta</taxon>
        <taxon>Tracheophyta</taxon>
        <taxon>Spermatophyta</taxon>
        <taxon>Magnoliopsida</taxon>
        <taxon>eudicotyledons</taxon>
        <taxon>Gunneridae</taxon>
        <taxon>Pentapetalae</taxon>
        <taxon>rosids</taxon>
        <taxon>fabids</taxon>
        <taxon>Malpighiales</taxon>
        <taxon>Salicaceae</taxon>
        <taxon>Saliceae</taxon>
        <taxon>Populus</taxon>
    </lineage>
</organism>
<keyword evidence="1" id="KW-0812">Transmembrane</keyword>
<name>A0A2K1YM02_POPTR</name>
<evidence type="ECO:0000313" key="3">
    <source>
        <dbReference type="Proteomes" id="UP000006729"/>
    </source>
</evidence>
<sequence>MLGEGDNYDGRPADTLRISVFLVLLLLFYSLSVFRFLLLLAIMKREGSCWSRFERDSPLLLVLGERCCLELGLWRRRVTDRVVWSLFFLLMVGDGSCGCPRC</sequence>
<dbReference type="InParanoid" id="A0A2K1YM02"/>
<dbReference type="AlphaFoldDB" id="A0A2K1YM02"/>
<protein>
    <recommendedName>
        <fullName evidence="4">Transmembrane protein</fullName>
    </recommendedName>
</protein>
<evidence type="ECO:0008006" key="4">
    <source>
        <dbReference type="Google" id="ProtNLM"/>
    </source>
</evidence>
<accession>A0A2K1YM02</accession>
<keyword evidence="3" id="KW-1185">Reference proteome</keyword>
<dbReference type="EMBL" id="CM009299">
    <property type="protein sequence ID" value="PNT14062.1"/>
    <property type="molecule type" value="Genomic_DNA"/>
</dbReference>
<feature type="transmembrane region" description="Helical" evidence="1">
    <location>
        <begin position="20"/>
        <end position="42"/>
    </location>
</feature>
<proteinExistence type="predicted"/>
<evidence type="ECO:0000256" key="1">
    <source>
        <dbReference type="SAM" id="Phobius"/>
    </source>
</evidence>
<keyword evidence="1" id="KW-0472">Membrane</keyword>
<reference evidence="2 3" key="1">
    <citation type="journal article" date="2006" name="Science">
        <title>The genome of black cottonwood, Populus trichocarpa (Torr. &amp; Gray).</title>
        <authorList>
            <person name="Tuskan G.A."/>
            <person name="Difazio S."/>
            <person name="Jansson S."/>
            <person name="Bohlmann J."/>
            <person name="Grigoriev I."/>
            <person name="Hellsten U."/>
            <person name="Putnam N."/>
            <person name="Ralph S."/>
            <person name="Rombauts S."/>
            <person name="Salamov A."/>
            <person name="Schein J."/>
            <person name="Sterck L."/>
            <person name="Aerts A."/>
            <person name="Bhalerao R.R."/>
            <person name="Bhalerao R.P."/>
            <person name="Blaudez D."/>
            <person name="Boerjan W."/>
            <person name="Brun A."/>
            <person name="Brunner A."/>
            <person name="Busov V."/>
            <person name="Campbell M."/>
            <person name="Carlson J."/>
            <person name="Chalot M."/>
            <person name="Chapman J."/>
            <person name="Chen G.L."/>
            <person name="Cooper D."/>
            <person name="Coutinho P.M."/>
            <person name="Couturier J."/>
            <person name="Covert S."/>
            <person name="Cronk Q."/>
            <person name="Cunningham R."/>
            <person name="Davis J."/>
            <person name="Degroeve S."/>
            <person name="Dejardin A."/>
            <person name="Depamphilis C."/>
            <person name="Detter J."/>
            <person name="Dirks B."/>
            <person name="Dubchak I."/>
            <person name="Duplessis S."/>
            <person name="Ehlting J."/>
            <person name="Ellis B."/>
            <person name="Gendler K."/>
            <person name="Goodstein D."/>
            <person name="Gribskov M."/>
            <person name="Grimwood J."/>
            <person name="Groover A."/>
            <person name="Gunter L."/>
            <person name="Hamberger B."/>
            <person name="Heinze B."/>
            <person name="Helariutta Y."/>
            <person name="Henrissat B."/>
            <person name="Holligan D."/>
            <person name="Holt R."/>
            <person name="Huang W."/>
            <person name="Islam-Faridi N."/>
            <person name="Jones S."/>
            <person name="Jones-Rhoades M."/>
            <person name="Jorgensen R."/>
            <person name="Joshi C."/>
            <person name="Kangasjarvi J."/>
            <person name="Karlsson J."/>
            <person name="Kelleher C."/>
            <person name="Kirkpatrick R."/>
            <person name="Kirst M."/>
            <person name="Kohler A."/>
            <person name="Kalluri U."/>
            <person name="Larimer F."/>
            <person name="Leebens-Mack J."/>
            <person name="Leple J.C."/>
            <person name="Locascio P."/>
            <person name="Lou Y."/>
            <person name="Lucas S."/>
            <person name="Martin F."/>
            <person name="Montanini B."/>
            <person name="Napoli C."/>
            <person name="Nelson D.R."/>
            <person name="Nelson C."/>
            <person name="Nieminen K."/>
            <person name="Nilsson O."/>
            <person name="Pereda V."/>
            <person name="Peter G."/>
            <person name="Philippe R."/>
            <person name="Pilate G."/>
            <person name="Poliakov A."/>
            <person name="Razumovskaya J."/>
            <person name="Richardson P."/>
            <person name="Rinaldi C."/>
            <person name="Ritland K."/>
            <person name="Rouze P."/>
            <person name="Ryaboy D."/>
            <person name="Schmutz J."/>
            <person name="Schrader J."/>
            <person name="Segerman B."/>
            <person name="Shin H."/>
            <person name="Siddiqui A."/>
            <person name="Sterky F."/>
            <person name="Terry A."/>
            <person name="Tsai C.J."/>
            <person name="Uberbacher E."/>
            <person name="Unneberg P."/>
            <person name="Vahala J."/>
            <person name="Wall K."/>
            <person name="Wessler S."/>
            <person name="Yang G."/>
            <person name="Yin T."/>
            <person name="Douglas C."/>
            <person name="Marra M."/>
            <person name="Sandberg G."/>
            <person name="Van de Peer Y."/>
            <person name="Rokhsar D."/>
        </authorList>
    </citation>
    <scope>NUCLEOTIDE SEQUENCE [LARGE SCALE GENOMIC DNA]</scope>
    <source>
        <strain evidence="3">cv. Nisqually</strain>
    </source>
</reference>
<evidence type="ECO:0000313" key="2">
    <source>
        <dbReference type="EMBL" id="PNT14062.1"/>
    </source>
</evidence>
<keyword evidence="1" id="KW-1133">Transmembrane helix</keyword>
<gene>
    <name evidence="2" type="ORF">POPTR_010G007600</name>
</gene>
<dbReference type="Proteomes" id="UP000006729">
    <property type="component" value="Chromosome 10"/>
</dbReference>